<dbReference type="OMA" id="PAREQFW"/>
<evidence type="ECO:0000256" key="1">
    <source>
        <dbReference type="SAM" id="MobiDB-lite"/>
    </source>
</evidence>
<dbReference type="InParanoid" id="D0NIE9"/>
<dbReference type="HOGENOM" id="CLU_467354_0_0_1"/>
<dbReference type="eggNOG" id="ENOG502RRYJ">
    <property type="taxonomic scope" value="Eukaryota"/>
</dbReference>
<dbReference type="OrthoDB" id="165648at2759"/>
<dbReference type="EMBL" id="DS028139">
    <property type="protein sequence ID" value="EEY59234.1"/>
    <property type="molecule type" value="Genomic_DNA"/>
</dbReference>
<dbReference type="GeneID" id="9470768"/>
<dbReference type="RefSeq" id="XP_002901248.1">
    <property type="nucleotide sequence ID" value="XM_002901202.1"/>
</dbReference>
<protein>
    <submittedName>
        <fullName evidence="2">Uncharacterized protein</fullName>
    </submittedName>
</protein>
<dbReference type="KEGG" id="pif:PITG_11727"/>
<gene>
    <name evidence="2" type="ORF">PITG_11727</name>
</gene>
<dbReference type="VEuPathDB" id="FungiDB:PITG_11727"/>
<name>D0NIE9_PHYIT</name>
<organism evidence="2 3">
    <name type="scientific">Phytophthora infestans (strain T30-4)</name>
    <name type="common">Potato late blight agent</name>
    <dbReference type="NCBI Taxonomy" id="403677"/>
    <lineage>
        <taxon>Eukaryota</taxon>
        <taxon>Sar</taxon>
        <taxon>Stramenopiles</taxon>
        <taxon>Oomycota</taxon>
        <taxon>Peronosporomycetes</taxon>
        <taxon>Peronosporales</taxon>
        <taxon>Peronosporaceae</taxon>
        <taxon>Phytophthora</taxon>
    </lineage>
</organism>
<dbReference type="AlphaFoldDB" id="D0NIE9"/>
<accession>D0NIE9</accession>
<sequence>MDAKTTRFLTQFSCAVFQQWAQTTEREQFWENGAFLREMLEEAVAKLPPGKLKAQLARDLTSLETQLASLLRELHVEYVEDQQKEPQQTYQTRGAPLNEVTTELELAQGTADKQRRLVGVLALDAGIDGALQAADTPDMDAEKIAQIFALIAARSYESPQQQQHKRGLVLRRLAASVKQQIEKLPNNWSCSKDDDASKQVQHLRDLLERVVVQYAVALDRVASKEVVSSAGDLAAPWTAFYRPEESEELKVVDYDGEMANIYGALLALAIYFPIESDNHDEKTSDESSASEDEEQEQTSKQNSQKRKQLSSITQAQLTTRQVLLAAQMHQRGRHQNNQWLVSVLTFVHDLSKPTTYLDDDEEEAFEKQDRLALLDCLGQVYSRAFASVALFDQSKESVTADKVALLDRALIEAVVCVRQAAEFMRAELKSSLPAITTALAHLAGVPLSVGFVSWLDHEQTANPKSVFEKATQRLWKKCIDQNQMVNILLSSTDMTTEELLLVQKVSCLGCIEVLILAAW</sequence>
<feature type="region of interest" description="Disordered" evidence="1">
    <location>
        <begin position="278"/>
        <end position="310"/>
    </location>
</feature>
<reference evidence="3" key="1">
    <citation type="journal article" date="2009" name="Nature">
        <title>Genome sequence and analysis of the Irish potato famine pathogen Phytophthora infestans.</title>
        <authorList>
            <consortium name="The Broad Institute Genome Sequencing Platform"/>
            <person name="Haas B.J."/>
            <person name="Kamoun S."/>
            <person name="Zody M.C."/>
            <person name="Jiang R.H."/>
            <person name="Handsaker R.E."/>
            <person name="Cano L.M."/>
            <person name="Grabherr M."/>
            <person name="Kodira C.D."/>
            <person name="Raffaele S."/>
            <person name="Torto-Alalibo T."/>
            <person name="Bozkurt T.O."/>
            <person name="Ah-Fong A.M."/>
            <person name="Alvarado L."/>
            <person name="Anderson V.L."/>
            <person name="Armstrong M.R."/>
            <person name="Avrova A."/>
            <person name="Baxter L."/>
            <person name="Beynon J."/>
            <person name="Boevink P.C."/>
            <person name="Bollmann S.R."/>
            <person name="Bos J.I."/>
            <person name="Bulone V."/>
            <person name="Cai G."/>
            <person name="Cakir C."/>
            <person name="Carrington J.C."/>
            <person name="Chawner M."/>
            <person name="Conti L."/>
            <person name="Costanzo S."/>
            <person name="Ewan R."/>
            <person name="Fahlgren N."/>
            <person name="Fischbach M.A."/>
            <person name="Fugelstad J."/>
            <person name="Gilroy E.M."/>
            <person name="Gnerre S."/>
            <person name="Green P.J."/>
            <person name="Grenville-Briggs L.J."/>
            <person name="Griffith J."/>
            <person name="Grunwald N.J."/>
            <person name="Horn K."/>
            <person name="Horner N.R."/>
            <person name="Hu C.H."/>
            <person name="Huitema E."/>
            <person name="Jeong D.H."/>
            <person name="Jones A.M."/>
            <person name="Jones J.D."/>
            <person name="Jones R.W."/>
            <person name="Karlsson E.K."/>
            <person name="Kunjeti S.G."/>
            <person name="Lamour K."/>
            <person name="Liu Z."/>
            <person name="Ma L."/>
            <person name="Maclean D."/>
            <person name="Chibucos M.C."/>
            <person name="McDonald H."/>
            <person name="McWalters J."/>
            <person name="Meijer H.J."/>
            <person name="Morgan W."/>
            <person name="Morris P.F."/>
            <person name="Munro C.A."/>
            <person name="O'Neill K."/>
            <person name="Ospina-Giraldo M."/>
            <person name="Pinzon A."/>
            <person name="Pritchard L."/>
            <person name="Ramsahoye B."/>
            <person name="Ren Q."/>
            <person name="Restrepo S."/>
            <person name="Roy S."/>
            <person name="Sadanandom A."/>
            <person name="Savidor A."/>
            <person name="Schornack S."/>
            <person name="Schwartz D.C."/>
            <person name="Schumann U.D."/>
            <person name="Schwessinger B."/>
            <person name="Seyer L."/>
            <person name="Sharpe T."/>
            <person name="Silvar C."/>
            <person name="Song J."/>
            <person name="Studholme D.J."/>
            <person name="Sykes S."/>
            <person name="Thines M."/>
            <person name="van de Vondervoort P.J."/>
            <person name="Phuntumart V."/>
            <person name="Wawra S."/>
            <person name="Weide R."/>
            <person name="Win J."/>
            <person name="Young C."/>
            <person name="Zhou S."/>
            <person name="Fry W."/>
            <person name="Meyers B.C."/>
            <person name="van West P."/>
            <person name="Ristaino J."/>
            <person name="Govers F."/>
            <person name="Birch P.R."/>
            <person name="Whisson S.C."/>
            <person name="Judelson H.S."/>
            <person name="Nusbaum C."/>
        </authorList>
    </citation>
    <scope>NUCLEOTIDE SEQUENCE [LARGE SCALE GENOMIC DNA]</scope>
    <source>
        <strain evidence="3">T30-4</strain>
    </source>
</reference>
<evidence type="ECO:0000313" key="3">
    <source>
        <dbReference type="Proteomes" id="UP000006643"/>
    </source>
</evidence>
<proteinExistence type="predicted"/>
<evidence type="ECO:0000313" key="2">
    <source>
        <dbReference type="EMBL" id="EEY59234.1"/>
    </source>
</evidence>
<dbReference type="Proteomes" id="UP000006643">
    <property type="component" value="Unassembled WGS sequence"/>
</dbReference>
<keyword evidence="3" id="KW-1185">Reference proteome</keyword>